<organism evidence="1 2">
    <name type="scientific">Porites evermanni</name>
    <dbReference type="NCBI Taxonomy" id="104178"/>
    <lineage>
        <taxon>Eukaryota</taxon>
        <taxon>Metazoa</taxon>
        <taxon>Cnidaria</taxon>
        <taxon>Anthozoa</taxon>
        <taxon>Hexacorallia</taxon>
        <taxon>Scleractinia</taxon>
        <taxon>Fungiina</taxon>
        <taxon>Poritidae</taxon>
        <taxon>Porites</taxon>
    </lineage>
</organism>
<feature type="non-terminal residue" evidence="1">
    <location>
        <position position="1"/>
    </location>
</feature>
<sequence>FFKVKPAGLCCICDNCIFNLLLVNPAISPGNQRTEEKEGPEKEFLEPVIASNTNQSSNHDAIYLIISNSEQMLEQAAFRSSVNTYKFLHLLSGPSGGYDGLTKESGAVST</sequence>
<dbReference type="EMBL" id="CALNXI010002436">
    <property type="protein sequence ID" value="CAH3187649.1"/>
    <property type="molecule type" value="Genomic_DNA"/>
</dbReference>
<accession>A0ABN8S9M2</accession>
<proteinExistence type="predicted"/>
<keyword evidence="2" id="KW-1185">Reference proteome</keyword>
<protein>
    <submittedName>
        <fullName evidence="1">Uncharacterized protein</fullName>
    </submittedName>
</protein>
<evidence type="ECO:0000313" key="2">
    <source>
        <dbReference type="Proteomes" id="UP001159427"/>
    </source>
</evidence>
<comment type="caution">
    <text evidence="1">The sequence shown here is derived from an EMBL/GenBank/DDBJ whole genome shotgun (WGS) entry which is preliminary data.</text>
</comment>
<dbReference type="Proteomes" id="UP001159427">
    <property type="component" value="Unassembled WGS sequence"/>
</dbReference>
<evidence type="ECO:0000313" key="1">
    <source>
        <dbReference type="EMBL" id="CAH3187649.1"/>
    </source>
</evidence>
<gene>
    <name evidence="1" type="ORF">PEVE_00017825</name>
</gene>
<reference evidence="1 2" key="1">
    <citation type="submission" date="2022-05" db="EMBL/GenBank/DDBJ databases">
        <authorList>
            <consortium name="Genoscope - CEA"/>
            <person name="William W."/>
        </authorList>
    </citation>
    <scope>NUCLEOTIDE SEQUENCE [LARGE SCALE GENOMIC DNA]</scope>
</reference>
<name>A0ABN8S9M2_9CNID</name>